<comment type="caution">
    <text evidence="1">The sequence shown here is derived from an EMBL/GenBank/DDBJ whole genome shotgun (WGS) entry which is preliminary data.</text>
</comment>
<dbReference type="Proteomes" id="UP000234323">
    <property type="component" value="Unassembled WGS sequence"/>
</dbReference>
<accession>A0A2I1HHV1</accession>
<gene>
    <name evidence="1" type="ORF">RhiirA4_480396</name>
</gene>
<evidence type="ECO:0000313" key="2">
    <source>
        <dbReference type="Proteomes" id="UP000234323"/>
    </source>
</evidence>
<protein>
    <submittedName>
        <fullName evidence="1">Uncharacterized protein</fullName>
    </submittedName>
</protein>
<keyword evidence="2" id="KW-1185">Reference proteome</keyword>
<sequence>MKEETISFDICTIFVVRFFTIFLKNGQKFRNSCIGLDGKYDLNNDHAPILIMIIENNIGCATPLAFN</sequence>
<proteinExistence type="predicted"/>
<reference evidence="1 2" key="1">
    <citation type="submission" date="2015-10" db="EMBL/GenBank/DDBJ databases">
        <title>Genome analyses suggest a sexual origin of heterokaryosis in a supposedly ancient asexual fungus.</title>
        <authorList>
            <person name="Ropars J."/>
            <person name="Sedzielewska K."/>
            <person name="Noel J."/>
            <person name="Charron P."/>
            <person name="Farinelli L."/>
            <person name="Marton T."/>
            <person name="Kruger M."/>
            <person name="Pelin A."/>
            <person name="Brachmann A."/>
            <person name="Corradi N."/>
        </authorList>
    </citation>
    <scope>NUCLEOTIDE SEQUENCE [LARGE SCALE GENOMIC DNA]</scope>
    <source>
        <strain evidence="1 2">A4</strain>
    </source>
</reference>
<dbReference type="EMBL" id="LLXI01003023">
    <property type="protein sequence ID" value="PKY58463.1"/>
    <property type="molecule type" value="Genomic_DNA"/>
</dbReference>
<evidence type="ECO:0000313" key="1">
    <source>
        <dbReference type="EMBL" id="PKY58463.1"/>
    </source>
</evidence>
<dbReference type="AlphaFoldDB" id="A0A2I1HHV1"/>
<name>A0A2I1HHV1_9GLOM</name>
<organism evidence="1 2">
    <name type="scientific">Rhizophagus irregularis</name>
    <dbReference type="NCBI Taxonomy" id="588596"/>
    <lineage>
        <taxon>Eukaryota</taxon>
        <taxon>Fungi</taxon>
        <taxon>Fungi incertae sedis</taxon>
        <taxon>Mucoromycota</taxon>
        <taxon>Glomeromycotina</taxon>
        <taxon>Glomeromycetes</taxon>
        <taxon>Glomerales</taxon>
        <taxon>Glomeraceae</taxon>
        <taxon>Rhizophagus</taxon>
    </lineage>
</organism>